<reference evidence="2 3" key="1">
    <citation type="submission" date="2012-06" db="EMBL/GenBank/DDBJ databases">
        <title>Complete genome of Terriglobus roseus DSM 18391.</title>
        <authorList>
            <consortium name="US DOE Joint Genome Institute (JGI-PGF)"/>
            <person name="Lucas S."/>
            <person name="Copeland A."/>
            <person name="Lapidus A."/>
            <person name="Glavina del Rio T."/>
            <person name="Dalin E."/>
            <person name="Tice H."/>
            <person name="Bruce D."/>
            <person name="Goodwin L."/>
            <person name="Pitluck S."/>
            <person name="Peters L."/>
            <person name="Mikhailova N."/>
            <person name="Munk A.C.C."/>
            <person name="Kyrpides N."/>
            <person name="Mavromatis K."/>
            <person name="Ivanova N."/>
            <person name="Brettin T."/>
            <person name="Detter J.C."/>
            <person name="Han C."/>
            <person name="Larimer F."/>
            <person name="Land M."/>
            <person name="Hauser L."/>
            <person name="Markowitz V."/>
            <person name="Cheng J.-F."/>
            <person name="Hugenholtz P."/>
            <person name="Woyke T."/>
            <person name="Wu D."/>
            <person name="Brambilla E."/>
            <person name="Klenk H.-P."/>
            <person name="Eisen J.A."/>
        </authorList>
    </citation>
    <scope>NUCLEOTIDE SEQUENCE [LARGE SCALE GENOMIC DNA]</scope>
    <source>
        <strain evidence="3">DSM 18391 / NRRL B-41598 / KBS 63</strain>
    </source>
</reference>
<keyword evidence="3" id="KW-1185">Reference proteome</keyword>
<keyword evidence="1" id="KW-0472">Membrane</keyword>
<dbReference type="eggNOG" id="COG3182">
    <property type="taxonomic scope" value="Bacteria"/>
</dbReference>
<dbReference type="HOGENOM" id="CLU_031962_2_0_0"/>
<sequence length="381" mass="42551">MLKALLHAPRKIFLRRALFQIHLWLGVLLSLYVAVIGLSGSILVWEDELRKVSLHGVHFDPAHAASVDTAIEQTQKRYPGTRASYVVLPSEGDPRWGMYLSTSPGKYRYVYADSTTGVPFPEGPQPLLDRVQDLHVNLLAGQTGFVVNCVCGIGLLVLAMTGLILWWPGLRQWKRGFFISLRARWRRINYDAHNAVGIWTLLIVSWWGITAVYFLFPKQVTSAINAVSPLKGMAEPPAPKIAHPQAASLPMQTIVDLARKTSPGHVSGLFLPATPGATVSVDVQRTPGDFTHRDQDIFDSGTGQLLSQWHYGQNHSLGDWIVWLMYPLHFGTLWGTSVKVAWCLLGLSLPILSVTGLLMYWNRFLSKRWRSITDGTLSHDQ</sequence>
<accession>I3ZDW8</accession>
<feature type="transmembrane region" description="Helical" evidence="1">
    <location>
        <begin position="21"/>
        <end position="45"/>
    </location>
</feature>
<feature type="transmembrane region" description="Helical" evidence="1">
    <location>
        <begin position="339"/>
        <end position="361"/>
    </location>
</feature>
<feature type="transmembrane region" description="Helical" evidence="1">
    <location>
        <begin position="145"/>
        <end position="167"/>
    </location>
</feature>
<feature type="transmembrane region" description="Helical" evidence="1">
    <location>
        <begin position="188"/>
        <end position="209"/>
    </location>
</feature>
<evidence type="ECO:0000313" key="3">
    <source>
        <dbReference type="Proteomes" id="UP000006056"/>
    </source>
</evidence>
<dbReference type="EMBL" id="CP003379">
    <property type="protein sequence ID" value="AFL87436.1"/>
    <property type="molecule type" value="Genomic_DNA"/>
</dbReference>
<dbReference type="InterPro" id="IPR005625">
    <property type="entry name" value="PepSY-ass_TM"/>
</dbReference>
<dbReference type="STRING" id="926566.Terro_1117"/>
<protein>
    <submittedName>
        <fullName evidence="2">Putative iron-regulated membrane protein</fullName>
    </submittedName>
</protein>
<proteinExistence type="predicted"/>
<dbReference type="Pfam" id="PF03929">
    <property type="entry name" value="PepSY_TM"/>
    <property type="match status" value="1"/>
</dbReference>
<dbReference type="Proteomes" id="UP000006056">
    <property type="component" value="Chromosome"/>
</dbReference>
<keyword evidence="1" id="KW-0812">Transmembrane</keyword>
<name>I3ZDW8_TERRK</name>
<dbReference type="AlphaFoldDB" id="I3ZDW8"/>
<dbReference type="KEGG" id="trs:Terro_1117"/>
<dbReference type="RefSeq" id="WP_014785005.1">
    <property type="nucleotide sequence ID" value="NC_018014.1"/>
</dbReference>
<organism evidence="2 3">
    <name type="scientific">Terriglobus roseus (strain DSM 18391 / NRRL B-41598 / KBS 63)</name>
    <dbReference type="NCBI Taxonomy" id="926566"/>
    <lineage>
        <taxon>Bacteria</taxon>
        <taxon>Pseudomonadati</taxon>
        <taxon>Acidobacteriota</taxon>
        <taxon>Terriglobia</taxon>
        <taxon>Terriglobales</taxon>
        <taxon>Acidobacteriaceae</taxon>
        <taxon>Terriglobus</taxon>
    </lineage>
</organism>
<evidence type="ECO:0000313" key="2">
    <source>
        <dbReference type="EMBL" id="AFL87436.1"/>
    </source>
</evidence>
<evidence type="ECO:0000256" key="1">
    <source>
        <dbReference type="SAM" id="Phobius"/>
    </source>
</evidence>
<keyword evidence="1" id="KW-1133">Transmembrane helix</keyword>
<dbReference type="OrthoDB" id="111691at2"/>
<dbReference type="PANTHER" id="PTHR34219">
    <property type="entry name" value="IRON-REGULATED INNER MEMBRANE PROTEIN-RELATED"/>
    <property type="match status" value="1"/>
</dbReference>
<gene>
    <name evidence="2" type="ordered locus">Terro_1117</name>
</gene>
<dbReference type="PANTHER" id="PTHR34219:SF3">
    <property type="entry name" value="BLL7967 PROTEIN"/>
    <property type="match status" value="1"/>
</dbReference>